<keyword evidence="1" id="KW-0732">Signal</keyword>
<reference evidence="2" key="1">
    <citation type="journal article" date="2014" name="Insect Biochem. Mol. Biol.">
        <title>An insight into the sialome of the frog biting fly, Corethrella appendiculata.</title>
        <authorList>
            <person name="Ribeiro J.M.C."/>
            <person name="Chagas A.C."/>
            <person name="Pham V.M."/>
            <person name="Lounibos L.P."/>
            <person name="Calvo E."/>
        </authorList>
    </citation>
    <scope>NUCLEOTIDE SEQUENCE</scope>
    <source>
        <tissue evidence="2">Salivary glands</tissue>
    </source>
</reference>
<feature type="chain" id="PRO_5004659726" evidence="1">
    <location>
        <begin position="27"/>
        <end position="679"/>
    </location>
</feature>
<name>U5ETG3_9DIPT</name>
<sequence>MKFKLILIELILLITSILILIEESDAQAIPASIAKSFNPGNLVKSFTKGIGKQLLTEFYGTFIFLMVAKVIQQVLGQVFPAGPSEVQQLQMDVMNRFDDVTNQVKQMSSIIITEVSKSIEKNTYLTPVLMKIDGFKQLLERRESEFRSYLKNSQSTNENADDITKNFQTGKFKNRIKKLADSIVSYNPTSIASQTRLLFQELSSSSSVTSLVFVDRYIKSLKRSKYQPNCDTVSSPQQTFLNFFKFLLDLDVRATTLTIFAYEIETIYMKRNYSAEIQILELQYEQRLVNYLKVIEDNIHRLSTEYWKCDPKQHVESETYLELKRLATAHFDFEAAIASGCTKSCTDIKDASIGFSSIHGSRKCHGKMGNCKNVGDTIEYCLTLSETASTYLEYFKSKQITFENKRNCVDIKTVHQAKCEYCFCECQGDPKNPNSIHFLSLRAEESNIEENKVVVGLRFIQVGQVIALQIREAPLLEGGFADKKLAQWKPISPFDLTSTTQVFKFDFKNRKLQIKDLQFDNKHFILTGIKFAVNRMNIPDIHIKYTFGNVKTGTLSTLPKDSGWKHDSNYWNSEFGENLAHPTQCNEDQYHYLQSGENVKFSSSNWGSNAGQATVPFFDAQEVSPEPPMALAGAGIIHRGAKSCSGFIAPIVHTIRLETIDDPKSGEDIDDLENIWFEG</sequence>
<dbReference type="PANTHER" id="PTHR47890">
    <property type="entry name" value="LD24308P"/>
    <property type="match status" value="1"/>
</dbReference>
<dbReference type="EMBL" id="GANO01004386">
    <property type="protein sequence ID" value="JAB55485.1"/>
    <property type="molecule type" value="mRNA"/>
</dbReference>
<evidence type="ECO:0000313" key="2">
    <source>
        <dbReference type="EMBL" id="JAB55485.1"/>
    </source>
</evidence>
<protein>
    <submittedName>
        <fullName evidence="2">Putative secreted protein</fullName>
    </submittedName>
</protein>
<feature type="signal peptide" evidence="1">
    <location>
        <begin position="1"/>
        <end position="26"/>
    </location>
</feature>
<proteinExistence type="evidence at transcript level"/>
<dbReference type="AlphaFoldDB" id="U5ETG3"/>
<organism evidence="2">
    <name type="scientific">Corethrella appendiculata</name>
    <dbReference type="NCBI Taxonomy" id="1370023"/>
    <lineage>
        <taxon>Eukaryota</taxon>
        <taxon>Metazoa</taxon>
        <taxon>Ecdysozoa</taxon>
        <taxon>Arthropoda</taxon>
        <taxon>Hexapoda</taxon>
        <taxon>Insecta</taxon>
        <taxon>Pterygota</taxon>
        <taxon>Neoptera</taxon>
        <taxon>Endopterygota</taxon>
        <taxon>Diptera</taxon>
        <taxon>Nematocera</taxon>
        <taxon>Culicoidea</taxon>
        <taxon>Chaoboridae</taxon>
        <taxon>Corethrella</taxon>
    </lineage>
</organism>
<dbReference type="Pfam" id="PF16061">
    <property type="entry name" value="DUF4803"/>
    <property type="match status" value="1"/>
</dbReference>
<dbReference type="InterPro" id="IPR032062">
    <property type="entry name" value="DUF4803"/>
</dbReference>
<evidence type="ECO:0000256" key="1">
    <source>
        <dbReference type="SAM" id="SignalP"/>
    </source>
</evidence>
<dbReference type="PANTHER" id="PTHR47890:SF1">
    <property type="entry name" value="LD24308P"/>
    <property type="match status" value="1"/>
</dbReference>
<accession>U5ETG3</accession>